<dbReference type="AlphaFoldDB" id="A0A1V3IG46"/>
<name>A0A1V3IG46_9PAST</name>
<reference evidence="1 2" key="1">
    <citation type="submission" date="2016-10" db="EMBL/GenBank/DDBJ databases">
        <title>Rodentibacter gen. nov. and new species.</title>
        <authorList>
            <person name="Christensen H."/>
        </authorList>
    </citation>
    <scope>NUCLEOTIDE SEQUENCE [LARGE SCALE GENOMIC DNA]</scope>
    <source>
        <strain evidence="1 2">Ppn418</strain>
    </source>
</reference>
<organism evidence="1 2">
    <name type="scientific">Rodentibacter mrazii</name>
    <dbReference type="NCBI Taxonomy" id="1908257"/>
    <lineage>
        <taxon>Bacteria</taxon>
        <taxon>Pseudomonadati</taxon>
        <taxon>Pseudomonadota</taxon>
        <taxon>Gammaproteobacteria</taxon>
        <taxon>Pasteurellales</taxon>
        <taxon>Pasteurellaceae</taxon>
        <taxon>Rodentibacter</taxon>
    </lineage>
</organism>
<keyword evidence="2" id="KW-1185">Reference proteome</keyword>
<proteinExistence type="predicted"/>
<dbReference type="RefSeq" id="WP_077493908.1">
    <property type="nucleotide sequence ID" value="NZ_MLHG01000029.1"/>
</dbReference>
<protein>
    <submittedName>
        <fullName evidence="1">Uncharacterized protein</fullName>
    </submittedName>
</protein>
<dbReference type="EMBL" id="MLHG01000029">
    <property type="protein sequence ID" value="OOF39980.1"/>
    <property type="molecule type" value="Genomic_DNA"/>
</dbReference>
<sequence length="93" mass="10654">MEQIKLSSKAEEEIVNAAKMAALSNLTEKSQNLITLEDIAIYMRRHYQTVAKTISKLPNFPKPVTLDPQKNSRPLYIAGEIVRWCRINAKRLN</sequence>
<accession>A0A1V3IG46</accession>
<dbReference type="STRING" id="1908257.BKK47_05450"/>
<gene>
    <name evidence="1" type="ORF">BKK47_05450</name>
</gene>
<evidence type="ECO:0000313" key="1">
    <source>
        <dbReference type="EMBL" id="OOF39980.1"/>
    </source>
</evidence>
<evidence type="ECO:0000313" key="2">
    <source>
        <dbReference type="Proteomes" id="UP000189426"/>
    </source>
</evidence>
<comment type="caution">
    <text evidence="1">The sequence shown here is derived from an EMBL/GenBank/DDBJ whole genome shotgun (WGS) entry which is preliminary data.</text>
</comment>
<dbReference type="Proteomes" id="UP000189426">
    <property type="component" value="Unassembled WGS sequence"/>
</dbReference>